<gene>
    <name evidence="1" type="ORF">Cvel_22208</name>
</gene>
<name>A0A0G4GJR7_9ALVE</name>
<dbReference type="EMBL" id="CDMZ01001279">
    <property type="protein sequence ID" value="CEM30170.1"/>
    <property type="molecule type" value="Genomic_DNA"/>
</dbReference>
<evidence type="ECO:0000313" key="1">
    <source>
        <dbReference type="EMBL" id="CEM30170.1"/>
    </source>
</evidence>
<organism evidence="1">
    <name type="scientific">Chromera velia CCMP2878</name>
    <dbReference type="NCBI Taxonomy" id="1169474"/>
    <lineage>
        <taxon>Eukaryota</taxon>
        <taxon>Sar</taxon>
        <taxon>Alveolata</taxon>
        <taxon>Colpodellida</taxon>
        <taxon>Chromeraceae</taxon>
        <taxon>Chromera</taxon>
    </lineage>
</organism>
<sequence>MLSKVPLARGSAASDDNAVVDRSTEFSNNIQHRVSFNLFSWAFWYAHFKPLTEDEEKQIDACCALTFEIQNRRYDGLFRIVKLAESPLPVCVYE</sequence>
<dbReference type="AlphaFoldDB" id="A0A0G4GJR7"/>
<accession>A0A0G4GJR7</accession>
<proteinExistence type="predicted"/>
<dbReference type="VEuPathDB" id="CryptoDB:Cvel_22208"/>
<protein>
    <submittedName>
        <fullName evidence="1">Uncharacterized protein</fullName>
    </submittedName>
</protein>
<reference evidence="1" key="1">
    <citation type="submission" date="2014-11" db="EMBL/GenBank/DDBJ databases">
        <authorList>
            <person name="Otto D Thomas"/>
            <person name="Naeem Raeece"/>
        </authorList>
    </citation>
    <scope>NUCLEOTIDE SEQUENCE</scope>
</reference>